<feature type="region of interest" description="Disordered" evidence="1">
    <location>
        <begin position="173"/>
        <end position="193"/>
    </location>
</feature>
<evidence type="ECO:0000256" key="1">
    <source>
        <dbReference type="SAM" id="MobiDB-lite"/>
    </source>
</evidence>
<feature type="region of interest" description="Disordered" evidence="1">
    <location>
        <begin position="71"/>
        <end position="123"/>
    </location>
</feature>
<organism evidence="2 3">
    <name type="scientific">Meloidogyne enterolobii</name>
    <name type="common">Root-knot nematode worm</name>
    <name type="synonym">Meloidogyne mayaguensis</name>
    <dbReference type="NCBI Taxonomy" id="390850"/>
    <lineage>
        <taxon>Eukaryota</taxon>
        <taxon>Metazoa</taxon>
        <taxon>Ecdysozoa</taxon>
        <taxon>Nematoda</taxon>
        <taxon>Chromadorea</taxon>
        <taxon>Rhabditida</taxon>
        <taxon>Tylenchina</taxon>
        <taxon>Tylenchomorpha</taxon>
        <taxon>Tylenchoidea</taxon>
        <taxon>Meloidogynidae</taxon>
        <taxon>Meloidogyninae</taxon>
        <taxon>Meloidogyne</taxon>
    </lineage>
</organism>
<reference evidence="2 3" key="1">
    <citation type="submission" date="2020-08" db="EMBL/GenBank/DDBJ databases">
        <authorList>
            <person name="Koutsovoulos G."/>
            <person name="Danchin GJ E."/>
        </authorList>
    </citation>
    <scope>NUCLEOTIDE SEQUENCE [LARGE SCALE GENOMIC DNA]</scope>
</reference>
<comment type="caution">
    <text evidence="2">The sequence shown here is derived from an EMBL/GenBank/DDBJ whole genome shotgun (WGS) entry which is preliminary data.</text>
</comment>
<dbReference type="AlphaFoldDB" id="A0A6V7WQQ9"/>
<proteinExistence type="predicted"/>
<name>A0A6V7WQQ9_MELEN</name>
<gene>
    <name evidence="2" type="ORF">MENT_LOCUS42086</name>
</gene>
<sequence>MFRFHFFNLLHYNFCVETSLIRQLIRQKLFVDKPVEIFSLYAEKHAKKSCSVQHDNYDGRDQRHSLAEDLLPPRPMMIDPPPIPQPLPSRTPRFTSVGTNTHGDSNNNNRTANNNNGRHNHNNNHHQMLANLRHTHATQFRHLFALFARDRIRRHHEAIAHHRAAGRNLRIINIGNDSDSDNNDDENENEEPN</sequence>
<feature type="compositionally biased region" description="Polar residues" evidence="1">
    <location>
        <begin position="94"/>
        <end position="105"/>
    </location>
</feature>
<protein>
    <submittedName>
        <fullName evidence="2">Uncharacterized protein</fullName>
    </submittedName>
</protein>
<evidence type="ECO:0000313" key="2">
    <source>
        <dbReference type="EMBL" id="CAD2189368.1"/>
    </source>
</evidence>
<feature type="compositionally biased region" description="Low complexity" evidence="1">
    <location>
        <begin position="106"/>
        <end position="117"/>
    </location>
</feature>
<feature type="compositionally biased region" description="Acidic residues" evidence="1">
    <location>
        <begin position="178"/>
        <end position="193"/>
    </location>
</feature>
<evidence type="ECO:0000313" key="3">
    <source>
        <dbReference type="Proteomes" id="UP000580250"/>
    </source>
</evidence>
<feature type="compositionally biased region" description="Pro residues" evidence="1">
    <location>
        <begin position="72"/>
        <end position="89"/>
    </location>
</feature>
<accession>A0A6V7WQQ9</accession>
<dbReference type="EMBL" id="CAJEWN010000745">
    <property type="protein sequence ID" value="CAD2189368.1"/>
    <property type="molecule type" value="Genomic_DNA"/>
</dbReference>
<dbReference type="Proteomes" id="UP000580250">
    <property type="component" value="Unassembled WGS sequence"/>
</dbReference>